<dbReference type="GO" id="GO:0005506">
    <property type="term" value="F:iron ion binding"/>
    <property type="evidence" value="ECO:0007669"/>
    <property type="project" value="InterPro"/>
</dbReference>
<evidence type="ECO:0000313" key="1">
    <source>
        <dbReference type="EMBL" id="KAK7316815.1"/>
    </source>
</evidence>
<dbReference type="Pfam" id="PF00067">
    <property type="entry name" value="p450"/>
    <property type="match status" value="1"/>
</dbReference>
<evidence type="ECO:0000313" key="2">
    <source>
        <dbReference type="Proteomes" id="UP001359559"/>
    </source>
</evidence>
<dbReference type="PANTHER" id="PTHR24299:SF52">
    <property type="entry name" value="CYTOCHROME P450"/>
    <property type="match status" value="1"/>
</dbReference>
<dbReference type="AlphaFoldDB" id="A0AAN9KFW7"/>
<dbReference type="GO" id="GO:0016705">
    <property type="term" value="F:oxidoreductase activity, acting on paired donors, with incorporation or reduction of molecular oxygen"/>
    <property type="evidence" value="ECO:0007669"/>
    <property type="project" value="InterPro"/>
</dbReference>
<dbReference type="PANTHER" id="PTHR24299">
    <property type="entry name" value="CYTOCHROME P450 FAMILY 1"/>
    <property type="match status" value="1"/>
</dbReference>
<proteinExistence type="predicted"/>
<dbReference type="SUPFAM" id="SSF48264">
    <property type="entry name" value="Cytochrome P450"/>
    <property type="match status" value="1"/>
</dbReference>
<dbReference type="InterPro" id="IPR036396">
    <property type="entry name" value="Cyt_P450_sf"/>
</dbReference>
<dbReference type="GO" id="GO:0020037">
    <property type="term" value="F:heme binding"/>
    <property type="evidence" value="ECO:0007669"/>
    <property type="project" value="InterPro"/>
</dbReference>
<organism evidence="1 2">
    <name type="scientific">Clitoria ternatea</name>
    <name type="common">Butterfly pea</name>
    <dbReference type="NCBI Taxonomy" id="43366"/>
    <lineage>
        <taxon>Eukaryota</taxon>
        <taxon>Viridiplantae</taxon>
        <taxon>Streptophyta</taxon>
        <taxon>Embryophyta</taxon>
        <taxon>Tracheophyta</taxon>
        <taxon>Spermatophyta</taxon>
        <taxon>Magnoliopsida</taxon>
        <taxon>eudicotyledons</taxon>
        <taxon>Gunneridae</taxon>
        <taxon>Pentapetalae</taxon>
        <taxon>rosids</taxon>
        <taxon>fabids</taxon>
        <taxon>Fabales</taxon>
        <taxon>Fabaceae</taxon>
        <taxon>Papilionoideae</taxon>
        <taxon>50 kb inversion clade</taxon>
        <taxon>NPAAA clade</taxon>
        <taxon>indigoferoid/millettioid clade</taxon>
        <taxon>Phaseoleae</taxon>
        <taxon>Clitoria</taxon>
    </lineage>
</organism>
<sequence length="157" mass="18278">MHASKSALRWIQRLMHDLDTEIACIRLGKIHIISVTSPEILREFLVKNDATFASRPSNSFSEYVSYGYLTTALSPFGEQWKKMKKLMTNELLSPLRHHWLQEKRMEEADNLVYYLYNQCKSGGGGLVNVRLAGRQYSGNVIRRTIYNRRYFGKGRED</sequence>
<accession>A0AAN9KFW7</accession>
<dbReference type="Gene3D" id="1.10.630.10">
    <property type="entry name" value="Cytochrome P450"/>
    <property type="match status" value="1"/>
</dbReference>
<dbReference type="EMBL" id="JAYKXN010000001">
    <property type="protein sequence ID" value="KAK7316815.1"/>
    <property type="molecule type" value="Genomic_DNA"/>
</dbReference>
<reference evidence="1 2" key="1">
    <citation type="submission" date="2024-01" db="EMBL/GenBank/DDBJ databases">
        <title>The genomes of 5 underutilized Papilionoideae crops provide insights into root nodulation and disease resistance.</title>
        <authorList>
            <person name="Yuan L."/>
        </authorList>
    </citation>
    <scope>NUCLEOTIDE SEQUENCE [LARGE SCALE GENOMIC DNA]</scope>
    <source>
        <strain evidence="1">LY-2023</strain>
        <tissue evidence="1">Leaf</tissue>
    </source>
</reference>
<gene>
    <name evidence="1" type="ORF">RJT34_00544</name>
</gene>
<dbReference type="Proteomes" id="UP001359559">
    <property type="component" value="Unassembled WGS sequence"/>
</dbReference>
<dbReference type="InterPro" id="IPR001128">
    <property type="entry name" value="Cyt_P450"/>
</dbReference>
<keyword evidence="2" id="KW-1185">Reference proteome</keyword>
<dbReference type="GO" id="GO:0004497">
    <property type="term" value="F:monooxygenase activity"/>
    <property type="evidence" value="ECO:0007669"/>
    <property type="project" value="InterPro"/>
</dbReference>
<protein>
    <submittedName>
        <fullName evidence="1">Uncharacterized protein</fullName>
    </submittedName>
</protein>
<name>A0AAN9KFW7_CLITE</name>
<comment type="caution">
    <text evidence="1">The sequence shown here is derived from an EMBL/GenBank/DDBJ whole genome shotgun (WGS) entry which is preliminary data.</text>
</comment>